<keyword evidence="3" id="KW-1185">Reference proteome</keyword>
<evidence type="ECO:0000313" key="2">
    <source>
        <dbReference type="EMBL" id="EFM48225.1"/>
    </source>
</evidence>
<protein>
    <submittedName>
        <fullName evidence="2">Uncharacterized protein</fullName>
    </submittedName>
</protein>
<dbReference type="STRING" id="553207.HMPREF0299_5065"/>
<accession>E0DHB3</accession>
<feature type="region of interest" description="Disordered" evidence="1">
    <location>
        <begin position="1"/>
        <end position="27"/>
    </location>
</feature>
<dbReference type="AlphaFoldDB" id="E0DHB3"/>
<comment type="caution">
    <text evidence="2">The sequence shown here is derived from an EMBL/GenBank/DDBJ whole genome shotgun (WGS) entry which is preliminary data.</text>
</comment>
<dbReference type="Proteomes" id="UP000004218">
    <property type="component" value="Unassembled WGS sequence"/>
</dbReference>
<dbReference type="EMBL" id="ACSH02000006">
    <property type="protein sequence ID" value="EFM48225.1"/>
    <property type="molecule type" value="Genomic_DNA"/>
</dbReference>
<reference evidence="2" key="1">
    <citation type="submission" date="2010-08" db="EMBL/GenBank/DDBJ databases">
        <authorList>
            <person name="Harkins D.M."/>
            <person name="Madupu R."/>
            <person name="Durkin A.S."/>
            <person name="Torralba M."/>
            <person name="Methe B."/>
            <person name="Sutton G.G."/>
            <person name="Nelson K.E."/>
        </authorList>
    </citation>
    <scope>NUCLEOTIDE SEQUENCE [LARGE SCALE GENOMIC DNA]</scope>
    <source>
        <strain evidence="2">ATCC 14266</strain>
    </source>
</reference>
<evidence type="ECO:0000313" key="3">
    <source>
        <dbReference type="Proteomes" id="UP000004218"/>
    </source>
</evidence>
<proteinExistence type="predicted"/>
<organism evidence="2 3">
    <name type="scientific">Corynebacterium matruchotii ATCC 14266</name>
    <dbReference type="NCBI Taxonomy" id="553207"/>
    <lineage>
        <taxon>Bacteria</taxon>
        <taxon>Bacillati</taxon>
        <taxon>Actinomycetota</taxon>
        <taxon>Actinomycetes</taxon>
        <taxon>Mycobacteriales</taxon>
        <taxon>Corynebacteriaceae</taxon>
        <taxon>Corynebacterium</taxon>
    </lineage>
</organism>
<name>E0DHB3_9CORY</name>
<gene>
    <name evidence="2" type="ORF">HMPREF0299_5065</name>
</gene>
<sequence>MHPTPDNPERRKPYSGPQPRQINKATHNGPILLAILGVV</sequence>
<evidence type="ECO:0000256" key="1">
    <source>
        <dbReference type="SAM" id="MobiDB-lite"/>
    </source>
</evidence>